<dbReference type="Pfam" id="PF12838">
    <property type="entry name" value="Fer4_7"/>
    <property type="match status" value="1"/>
</dbReference>
<evidence type="ECO:0000256" key="4">
    <source>
        <dbReference type="ARBA" id="ARBA00023014"/>
    </source>
</evidence>
<dbReference type="HOGENOM" id="CLU_2463540_0_0_0"/>
<dbReference type="SUPFAM" id="SSF54862">
    <property type="entry name" value="4Fe-4S ferredoxins"/>
    <property type="match status" value="1"/>
</dbReference>
<keyword evidence="4" id="KW-0411">Iron-sulfur</keyword>
<feature type="domain" description="4Fe-4S ferredoxin-type" evidence="5">
    <location>
        <begin position="57"/>
        <end position="87"/>
    </location>
</feature>
<evidence type="ECO:0000313" key="7">
    <source>
        <dbReference type="Proteomes" id="UP000002019"/>
    </source>
</evidence>
<proteinExistence type="predicted"/>
<dbReference type="InterPro" id="IPR017900">
    <property type="entry name" value="4Fe4S_Fe_S_CS"/>
</dbReference>
<gene>
    <name evidence="6" type="ordered locus">CLOAM0298</name>
</gene>
<dbReference type="PANTHER" id="PTHR43687">
    <property type="entry name" value="ADENYLYLSULFATE REDUCTASE, BETA SUBUNIT"/>
    <property type="match status" value="1"/>
</dbReference>
<dbReference type="PANTHER" id="PTHR43687:SF4">
    <property type="entry name" value="BLR5484 PROTEIN"/>
    <property type="match status" value="1"/>
</dbReference>
<dbReference type="KEGG" id="caci:CLOAM0298"/>
<dbReference type="InterPro" id="IPR050572">
    <property type="entry name" value="Fe-S_Ferredoxin"/>
</dbReference>
<evidence type="ECO:0000256" key="3">
    <source>
        <dbReference type="ARBA" id="ARBA00023004"/>
    </source>
</evidence>
<protein>
    <submittedName>
        <fullName evidence="6">2-oxoglutarate ferredoxin oxidoreductase, 4Fe-4S ferredoxin subunit, delta chain (KorD) (Fdx module)</fullName>
    </submittedName>
</protein>
<name>B0VFF2_CLOAI</name>
<evidence type="ECO:0000256" key="2">
    <source>
        <dbReference type="ARBA" id="ARBA00022723"/>
    </source>
</evidence>
<dbReference type="PROSITE" id="PS51379">
    <property type="entry name" value="4FE4S_FER_2"/>
    <property type="match status" value="2"/>
</dbReference>
<accession>B0VFF2</accession>
<dbReference type="eggNOG" id="COG1146">
    <property type="taxonomic scope" value="Bacteria"/>
</dbReference>
<dbReference type="EMBL" id="CU466930">
    <property type="protein sequence ID" value="CAO80204.1"/>
    <property type="molecule type" value="Genomic_DNA"/>
</dbReference>
<dbReference type="InterPro" id="IPR017896">
    <property type="entry name" value="4Fe4S_Fe-S-bd"/>
</dbReference>
<dbReference type="PROSITE" id="PS00198">
    <property type="entry name" value="4FE4S_FER_1"/>
    <property type="match status" value="2"/>
</dbReference>
<evidence type="ECO:0000313" key="6">
    <source>
        <dbReference type="EMBL" id="CAO80204.1"/>
    </source>
</evidence>
<keyword evidence="3" id="KW-0408">Iron</keyword>
<dbReference type="Gene3D" id="3.30.70.20">
    <property type="match status" value="1"/>
</dbReference>
<reference evidence="6 7" key="1">
    <citation type="journal article" date="2008" name="J. Bacteriol.">
        <title>'Candidatus Cloacamonas acidaminovorans': genome sequence reconstruction provides a first glimpse of a new bacterial division.</title>
        <authorList>
            <person name="Pelletier E."/>
            <person name="Kreimeyer A."/>
            <person name="Bocs S."/>
            <person name="Rouy Z."/>
            <person name="Gyapay G."/>
            <person name="Chouari R."/>
            <person name="Riviere D."/>
            <person name="Ganesan A."/>
            <person name="Daegelen P."/>
            <person name="Sghir A."/>
            <person name="Cohen G.N."/>
            <person name="Medigue C."/>
            <person name="Weissenbach J."/>
            <person name="Le Paslier D."/>
        </authorList>
    </citation>
    <scope>NUCLEOTIDE SEQUENCE [LARGE SCALE GENOMIC DNA]</scope>
    <source>
        <strain evidence="7">Evry</strain>
    </source>
</reference>
<keyword evidence="2" id="KW-0479">Metal-binding</keyword>
<organism evidence="6 7">
    <name type="scientific">Cloacimonas acidaminovorans (strain Evry)</name>
    <dbReference type="NCBI Taxonomy" id="459349"/>
    <lineage>
        <taxon>Bacteria</taxon>
        <taxon>Pseudomonadati</taxon>
        <taxon>Candidatus Cloacimonadota</taxon>
        <taxon>Candidatus Cloacimonadia</taxon>
        <taxon>Candidatus Cloacimonadales</taxon>
        <taxon>Candidatus Cloacimonadaceae</taxon>
        <taxon>Candidatus Cloacimonas</taxon>
    </lineage>
</organism>
<keyword evidence="7" id="KW-1185">Reference proteome</keyword>
<keyword evidence="1" id="KW-0004">4Fe-4S</keyword>
<dbReference type="GO" id="GO:0046872">
    <property type="term" value="F:metal ion binding"/>
    <property type="evidence" value="ECO:0007669"/>
    <property type="project" value="UniProtKB-KW"/>
</dbReference>
<evidence type="ECO:0000256" key="1">
    <source>
        <dbReference type="ARBA" id="ARBA00022485"/>
    </source>
</evidence>
<evidence type="ECO:0000259" key="5">
    <source>
        <dbReference type="PROSITE" id="PS51379"/>
    </source>
</evidence>
<dbReference type="GO" id="GO:0051539">
    <property type="term" value="F:4 iron, 4 sulfur cluster binding"/>
    <property type="evidence" value="ECO:0007669"/>
    <property type="project" value="UniProtKB-KW"/>
</dbReference>
<dbReference type="Proteomes" id="UP000002019">
    <property type="component" value="Chromosome"/>
</dbReference>
<dbReference type="AlphaFoldDB" id="B0VFF2"/>
<sequence length="88" mass="9832">MIIREEDTPEKMEVEITEIKAPGDEDSPVLIYYNWCKKCGICVAFCPTGCLGRKSDGSPFVQAPEKCTHCENCDRLCPDFAITGAKER</sequence>
<feature type="domain" description="4Fe-4S ferredoxin-type" evidence="5">
    <location>
        <begin position="27"/>
        <end position="56"/>
    </location>
</feature>
<dbReference type="STRING" id="459349.CLOAM0298"/>